<dbReference type="KEGG" id="nso:NIASO_08865"/>
<dbReference type="Pfam" id="PF05114">
    <property type="entry name" value="MbnB_TglH_ChrH"/>
    <property type="match status" value="1"/>
</dbReference>
<evidence type="ECO:0000313" key="2">
    <source>
        <dbReference type="Proteomes" id="UP000003586"/>
    </source>
</evidence>
<dbReference type="AlphaFoldDB" id="W0EWU8"/>
<dbReference type="PANTHER" id="PTHR42194">
    <property type="entry name" value="UPF0276 PROTEIN HI_1600"/>
    <property type="match status" value="1"/>
</dbReference>
<keyword evidence="2" id="KW-1185">Reference proteome</keyword>
<dbReference type="PANTHER" id="PTHR42194:SF1">
    <property type="entry name" value="UPF0276 PROTEIN HI_1600"/>
    <property type="match status" value="1"/>
</dbReference>
<organism evidence="1 2">
    <name type="scientific">Niabella soli DSM 19437</name>
    <dbReference type="NCBI Taxonomy" id="929713"/>
    <lineage>
        <taxon>Bacteria</taxon>
        <taxon>Pseudomonadati</taxon>
        <taxon>Bacteroidota</taxon>
        <taxon>Chitinophagia</taxon>
        <taxon>Chitinophagales</taxon>
        <taxon>Chitinophagaceae</taxon>
        <taxon>Niabella</taxon>
    </lineage>
</organism>
<sequence>MVGIGYRKDFGEAFLTSDVLKPAFVEVAPENWVGVGGYWRKQFNKVLERYPLFTHGLSLSIGSPDELDFEFLKKVKIFLKETNARIYSEHLSYAKCDNAHLYDLLPIPFTNDAVKHVAARIRTIQELLERRIAIEIVSYYTPVAPEMKEIDFINAILEEADCDLLLDVNNVYVNGFNHQYDPKAFLKELPMDRVAYIHMAGHEQVSDTLIIDTHGEAIVDPVYDLYAFAMQLLQRDVPVLLERDFNFPQLNELQAEMERLNRIKQAALQTKNYAIA</sequence>
<accession>W0EWU8</accession>
<dbReference type="RefSeq" id="WP_008584484.1">
    <property type="nucleotide sequence ID" value="NZ_CP007035.1"/>
</dbReference>
<name>W0EWU8_9BACT</name>
<dbReference type="eggNOG" id="COG3220">
    <property type="taxonomic scope" value="Bacteria"/>
</dbReference>
<evidence type="ECO:0000313" key="1">
    <source>
        <dbReference type="EMBL" id="AHF15242.1"/>
    </source>
</evidence>
<dbReference type="Proteomes" id="UP000003586">
    <property type="component" value="Chromosome"/>
</dbReference>
<gene>
    <name evidence="1" type="ORF">NIASO_08865</name>
</gene>
<dbReference type="InterPro" id="IPR036237">
    <property type="entry name" value="Xyl_isomerase-like_sf"/>
</dbReference>
<dbReference type="HOGENOM" id="CLU_064263_0_0_10"/>
<dbReference type="Gene3D" id="3.20.20.150">
    <property type="entry name" value="Divalent-metal-dependent TIM barrel enzymes"/>
    <property type="match status" value="1"/>
</dbReference>
<dbReference type="NCBIfam" id="NF003818">
    <property type="entry name" value="PRK05409.1"/>
    <property type="match status" value="1"/>
</dbReference>
<dbReference type="STRING" id="929713.NIASO_08865"/>
<dbReference type="InterPro" id="IPR007801">
    <property type="entry name" value="MbnB/TglH/ChrH"/>
</dbReference>
<reference evidence="1 2" key="1">
    <citation type="submission" date="2013-12" db="EMBL/GenBank/DDBJ databases">
        <authorList>
            <consortium name="DOE Joint Genome Institute"/>
            <person name="Eisen J."/>
            <person name="Huntemann M."/>
            <person name="Han J."/>
            <person name="Chen A."/>
            <person name="Kyrpides N."/>
            <person name="Mavromatis K."/>
            <person name="Markowitz V."/>
            <person name="Palaniappan K."/>
            <person name="Ivanova N."/>
            <person name="Schaumberg A."/>
            <person name="Pati A."/>
            <person name="Liolios K."/>
            <person name="Nordberg H.P."/>
            <person name="Cantor M.N."/>
            <person name="Hua S.X."/>
            <person name="Woyke T."/>
        </authorList>
    </citation>
    <scope>NUCLEOTIDE SEQUENCE [LARGE SCALE GENOMIC DNA]</scope>
    <source>
        <strain evidence="2">DSM 19437</strain>
    </source>
</reference>
<proteinExistence type="predicted"/>
<protein>
    <submittedName>
        <fullName evidence="1">Uncharacterized protein</fullName>
    </submittedName>
</protein>
<dbReference type="SUPFAM" id="SSF51658">
    <property type="entry name" value="Xylose isomerase-like"/>
    <property type="match status" value="1"/>
</dbReference>
<dbReference type="EMBL" id="CP007035">
    <property type="protein sequence ID" value="AHF15242.1"/>
    <property type="molecule type" value="Genomic_DNA"/>
</dbReference>
<dbReference type="OrthoDB" id="9763101at2"/>